<gene>
    <name evidence="1" type="ORF">E2C01_090647</name>
</gene>
<reference evidence="1 2" key="1">
    <citation type="submission" date="2019-05" db="EMBL/GenBank/DDBJ databases">
        <title>Another draft genome of Portunus trituberculatus and its Hox gene families provides insights of decapod evolution.</title>
        <authorList>
            <person name="Jeong J.-H."/>
            <person name="Song I."/>
            <person name="Kim S."/>
            <person name="Choi T."/>
            <person name="Kim D."/>
            <person name="Ryu S."/>
            <person name="Kim W."/>
        </authorList>
    </citation>
    <scope>NUCLEOTIDE SEQUENCE [LARGE SCALE GENOMIC DNA]</scope>
    <source>
        <tissue evidence="1">Muscle</tissue>
    </source>
</reference>
<evidence type="ECO:0000313" key="2">
    <source>
        <dbReference type="Proteomes" id="UP000324222"/>
    </source>
</evidence>
<dbReference type="AlphaFoldDB" id="A0A5B7JLF3"/>
<name>A0A5B7JLF3_PORTR</name>
<protein>
    <submittedName>
        <fullName evidence="1">Uncharacterized protein</fullName>
    </submittedName>
</protein>
<keyword evidence="2" id="KW-1185">Reference proteome</keyword>
<proteinExistence type="predicted"/>
<dbReference type="Proteomes" id="UP000324222">
    <property type="component" value="Unassembled WGS sequence"/>
</dbReference>
<comment type="caution">
    <text evidence="1">The sequence shown here is derived from an EMBL/GenBank/DDBJ whole genome shotgun (WGS) entry which is preliminary data.</text>
</comment>
<organism evidence="1 2">
    <name type="scientific">Portunus trituberculatus</name>
    <name type="common">Swimming crab</name>
    <name type="synonym">Neptunus trituberculatus</name>
    <dbReference type="NCBI Taxonomy" id="210409"/>
    <lineage>
        <taxon>Eukaryota</taxon>
        <taxon>Metazoa</taxon>
        <taxon>Ecdysozoa</taxon>
        <taxon>Arthropoda</taxon>
        <taxon>Crustacea</taxon>
        <taxon>Multicrustacea</taxon>
        <taxon>Malacostraca</taxon>
        <taxon>Eumalacostraca</taxon>
        <taxon>Eucarida</taxon>
        <taxon>Decapoda</taxon>
        <taxon>Pleocyemata</taxon>
        <taxon>Brachyura</taxon>
        <taxon>Eubrachyura</taxon>
        <taxon>Portunoidea</taxon>
        <taxon>Portunidae</taxon>
        <taxon>Portuninae</taxon>
        <taxon>Portunus</taxon>
    </lineage>
</organism>
<sequence length="175" mass="20034">MTFTTPEFTTPEFTTPHFTTLQFLAYQCGEKKTEARFPPQFTTYSSPVPQLKFLASECGRVRENKHNFHHSAPFSPQCTIFTSYIHHTTTIHHSFHHTKLHLPVLQCSRKKTEAQFPPQFTTIYHNSPPLQIVVFDSPQFTTVQLLPSECGRVAEEEEGGASKHSIASWLFPVKK</sequence>
<evidence type="ECO:0000313" key="1">
    <source>
        <dbReference type="EMBL" id="MPC95435.1"/>
    </source>
</evidence>
<dbReference type="EMBL" id="VSRR010102231">
    <property type="protein sequence ID" value="MPC95435.1"/>
    <property type="molecule type" value="Genomic_DNA"/>
</dbReference>
<accession>A0A5B7JLF3</accession>